<sequence length="68" mass="6899">ASEGSCGALVIASKPCPRGRGFASSRVPVGATRASGLQAAQTVSSASVVGTREIFPLRHEGISEEPVF</sequence>
<name>A0A9X9LVJ0_GULGU</name>
<evidence type="ECO:0000313" key="2">
    <source>
        <dbReference type="Proteomes" id="UP000269945"/>
    </source>
</evidence>
<reference evidence="1 2" key="1">
    <citation type="submission" date="2018-10" db="EMBL/GenBank/DDBJ databases">
        <authorList>
            <person name="Ekblom R."/>
            <person name="Jareborg N."/>
        </authorList>
    </citation>
    <scope>NUCLEOTIDE SEQUENCE [LARGE SCALE GENOMIC DNA]</scope>
    <source>
        <tissue evidence="1">Muscle</tissue>
    </source>
</reference>
<keyword evidence="2" id="KW-1185">Reference proteome</keyword>
<evidence type="ECO:0000313" key="1">
    <source>
        <dbReference type="EMBL" id="VCW97390.1"/>
    </source>
</evidence>
<comment type="caution">
    <text evidence="1">The sequence shown here is derived from an EMBL/GenBank/DDBJ whole genome shotgun (WGS) entry which is preliminary data.</text>
</comment>
<accession>A0A9X9LVJ0</accession>
<proteinExistence type="predicted"/>
<dbReference type="AlphaFoldDB" id="A0A9X9LVJ0"/>
<protein>
    <submittedName>
        <fullName evidence="1">Uncharacterized protein</fullName>
    </submittedName>
</protein>
<dbReference type="Proteomes" id="UP000269945">
    <property type="component" value="Unassembled WGS sequence"/>
</dbReference>
<dbReference type="EMBL" id="CYRY02021685">
    <property type="protein sequence ID" value="VCW97390.1"/>
    <property type="molecule type" value="Genomic_DNA"/>
</dbReference>
<organism evidence="1 2">
    <name type="scientific">Gulo gulo</name>
    <name type="common">Wolverine</name>
    <name type="synonym">Gluton</name>
    <dbReference type="NCBI Taxonomy" id="48420"/>
    <lineage>
        <taxon>Eukaryota</taxon>
        <taxon>Metazoa</taxon>
        <taxon>Chordata</taxon>
        <taxon>Craniata</taxon>
        <taxon>Vertebrata</taxon>
        <taxon>Euteleostomi</taxon>
        <taxon>Mammalia</taxon>
        <taxon>Eutheria</taxon>
        <taxon>Laurasiatheria</taxon>
        <taxon>Carnivora</taxon>
        <taxon>Caniformia</taxon>
        <taxon>Musteloidea</taxon>
        <taxon>Mustelidae</taxon>
        <taxon>Guloninae</taxon>
        <taxon>Gulo</taxon>
    </lineage>
</organism>
<gene>
    <name evidence="1" type="ORF">BN2614_LOCUS1</name>
</gene>
<feature type="non-terminal residue" evidence="1">
    <location>
        <position position="1"/>
    </location>
</feature>